<feature type="region of interest" description="Disordered" evidence="10">
    <location>
        <begin position="38"/>
        <end position="59"/>
    </location>
</feature>
<comment type="catalytic activity">
    <reaction evidence="1">
        <text>Hydrolysis of (1-&gt;3)-beta-D-glucosidic linkages in (1-&gt;3)-beta-D-glucans.</text>
        <dbReference type="EC" id="3.2.1.39"/>
    </reaction>
</comment>
<dbReference type="PANTHER" id="PTHR31983">
    <property type="entry name" value="ENDO-1,3(4)-BETA-GLUCANASE 1"/>
    <property type="match status" value="1"/>
</dbReference>
<evidence type="ECO:0000256" key="3">
    <source>
        <dbReference type="ARBA" id="ARBA00012780"/>
    </source>
</evidence>
<feature type="domain" description="CBM6" evidence="12">
    <location>
        <begin position="865"/>
        <end position="992"/>
    </location>
</feature>
<evidence type="ECO:0000256" key="6">
    <source>
        <dbReference type="ARBA" id="ARBA00023277"/>
    </source>
</evidence>
<dbReference type="Pfam" id="PF22352">
    <property type="entry name" value="K319L-like_PKD"/>
    <property type="match status" value="1"/>
</dbReference>
<comment type="similarity">
    <text evidence="2">Belongs to the glycosyl hydrolase 81 family.</text>
</comment>
<keyword evidence="8" id="KW-0961">Cell wall biogenesis/degradation</keyword>
<keyword evidence="7" id="KW-0326">Glycosidase</keyword>
<sequence>MTKTTTLARRVLGSLMLLGSLLQAQVVQKGQGSYTTNFPGTDAAGRNGYPSGTPFVTGNAANKPVPTNEWWSHKVKNAHSSNLFNYPFTLKTINQGLVATYIPWGPIDNIEPVQIGLTGLNASAANVADHDDWMISLDWQSGTHHLQARTGIGMPFLYFNKDANSTVEININQGAVTDSGSFLIVKGVRNGADFVIYGPSGSSWQQNGSTYTSSLNGNDYWSLLFIPPGGNPDQKASDLKKYAFVFPKHCQADWQYNEQTSIVHTDFTVQTEVMEGNDSLMLQGLLPHHWANLAGSSQINTNHVYSTVRGDLKLMEGNHFAVENTFYGILPTLPNVHCHSNSFDPGKLQEKVDLLKNEGLATWTDSYNEGQAMNRLIQTARIAEQVGDTSALNSILKTVKERLEDWLSYQSGEVAFLFYYNQTWDALIGYPAGHGQDANINDHHFHWGYFIHAASFVEQFEPGWAANWGPMIDMLVRDAASSNRSDNLFPYLRNFSPYAGHCWANGFASFPQGNDQESTSESMQFNSSLIHWGAVTGNDSIRDLGIYLYTTEQSAVEEYWFDMYQRNFGANQQYSLVSRVWGNSYDNVTFWTADIAASYGIELYPIHGGSLYLGHNLNYHNTLWSEIEQNTGILSNAPNVNLWHDVMWQYLAFSDPDKALNLYDSYPNRALKFGVSDAQTYYWLHSLKVLGAPDATVTADHPLAAAFQGDGNRIYVAQNYGSSSLNVQFSDGYQLTVAPGELVTSMDVNLEGELSTLFDRAYTWGTAQLSFNLQQGSPDYMVLYQNEDSITSLQQAPYQFTVDSLEAGIHSFYVQMYQGGNCAISNLLKIVVGEQVPFSGSPALIPGSIWPGEYDLFEGGFANEISYLDLSPDNQGDFRLSEWVDATNHPSEGPVVGWLNAGEWLEFTVDVQMAGLYDVDIRYASDNSAGGGPMRLESDGQIVASGISFNQTGGWDTWATKSISNVPLKSGEQILRIYIENGEFNLGELDFQFKGPLAYDQPVADAGPVQMIVWPQNQASLDGSASFSPASNSLTYQWTQLYGPSAASPGNATMAISSLQNLQKGVYKYRLEVDNGSHSDQDEVYVIVGDHSNVPPTAAFLSPAQGSRFVEGETVMLQATANDLNDSIQKLDFYLNGQLFQSFNSRPYNLNWTAQLGPAQWRLLAYDYLGDSAWSAPLSLQIDTAPSCEGISQNGDFSWKFSSDDSNPTLTFIPSQAGVGVPTCILYYGTNPGALPGYPVTPNQPYPLNANKGDLIYFYYTYSYPGAGERNNSANKDSYVVGTCSDIGLAENWEEQIAVYPNPSTDQFYIDLIEAGAHISVYDLRGKLILEKEVQGRKGEINLEGRAEGLYFLKLNKDGKSATFKIVLRKY</sequence>
<dbReference type="KEGG" id="chyd:H4K34_09320"/>
<evidence type="ECO:0000256" key="5">
    <source>
        <dbReference type="ARBA" id="ARBA00022801"/>
    </source>
</evidence>
<gene>
    <name evidence="13" type="ORF">H4K34_09320</name>
</gene>
<evidence type="ECO:0000256" key="11">
    <source>
        <dbReference type="SAM" id="SignalP"/>
    </source>
</evidence>
<dbReference type="PROSITE" id="PS51175">
    <property type="entry name" value="CBM6"/>
    <property type="match status" value="1"/>
</dbReference>
<dbReference type="Gene3D" id="2.60.120.260">
    <property type="entry name" value="Galactose-binding domain-like"/>
    <property type="match status" value="1"/>
</dbReference>
<evidence type="ECO:0000313" key="14">
    <source>
        <dbReference type="Proteomes" id="UP000516305"/>
    </source>
</evidence>
<proteinExistence type="inferred from homology"/>
<protein>
    <recommendedName>
        <fullName evidence="3">glucan endo-1,3-beta-D-glucosidase</fullName>
        <ecNumber evidence="3">3.2.1.39</ecNumber>
    </recommendedName>
</protein>
<dbReference type="GO" id="GO:0030246">
    <property type="term" value="F:carbohydrate binding"/>
    <property type="evidence" value="ECO:0007669"/>
    <property type="project" value="InterPro"/>
</dbReference>
<dbReference type="GO" id="GO:0052861">
    <property type="term" value="F:endo-1,3(4)-beta-glucanase activity"/>
    <property type="evidence" value="ECO:0007669"/>
    <property type="project" value="InterPro"/>
</dbReference>
<evidence type="ECO:0000256" key="8">
    <source>
        <dbReference type="ARBA" id="ARBA00023316"/>
    </source>
</evidence>
<evidence type="ECO:0000256" key="10">
    <source>
        <dbReference type="SAM" id="MobiDB-lite"/>
    </source>
</evidence>
<keyword evidence="14" id="KW-1185">Reference proteome</keyword>
<dbReference type="InterPro" id="IPR005084">
    <property type="entry name" value="CBM6"/>
</dbReference>
<keyword evidence="4 11" id="KW-0732">Signal</keyword>
<dbReference type="NCBIfam" id="TIGR04183">
    <property type="entry name" value="Por_Secre_tail"/>
    <property type="match status" value="1"/>
</dbReference>
<dbReference type="InterPro" id="IPR008979">
    <property type="entry name" value="Galactose-bd-like_sf"/>
</dbReference>
<dbReference type="Gene3D" id="2.60.40.10">
    <property type="entry name" value="Immunoglobulins"/>
    <property type="match status" value="2"/>
</dbReference>
<feature type="chain" id="PRO_5028983811" description="glucan endo-1,3-beta-D-glucosidase" evidence="11">
    <location>
        <begin position="25"/>
        <end position="1371"/>
    </location>
</feature>
<reference evidence="13 14" key="1">
    <citation type="submission" date="2020-08" db="EMBL/GenBank/DDBJ databases">
        <title>Croceimicrobium hydrocarbonivorans gen. nov., sp. nov., a novel marine bacterium isolated from a bacterial consortium that degrades polyethylene terephthalate.</title>
        <authorList>
            <person name="Liu R."/>
        </authorList>
    </citation>
    <scope>NUCLEOTIDE SEQUENCE [LARGE SCALE GENOMIC DNA]</scope>
    <source>
        <strain evidence="13 14">A20-9</strain>
    </source>
</reference>
<evidence type="ECO:0000256" key="2">
    <source>
        <dbReference type="ARBA" id="ARBA00010730"/>
    </source>
</evidence>
<dbReference type="PANTHER" id="PTHR31983:SF0">
    <property type="entry name" value="GLUCAN ENDO-1,3-BETA-D-GLUCOSIDASE 2"/>
    <property type="match status" value="1"/>
</dbReference>
<dbReference type="InterPro" id="IPR040720">
    <property type="entry name" value="GH81_C"/>
</dbReference>
<evidence type="ECO:0000256" key="9">
    <source>
        <dbReference type="ARBA" id="ARBA00023326"/>
    </source>
</evidence>
<dbReference type="Pfam" id="PF03422">
    <property type="entry name" value="CBM_6"/>
    <property type="match status" value="1"/>
</dbReference>
<dbReference type="GO" id="GO:0042973">
    <property type="term" value="F:glucan endo-1,3-beta-D-glucosidase activity"/>
    <property type="evidence" value="ECO:0007669"/>
    <property type="project" value="UniProtKB-EC"/>
</dbReference>
<dbReference type="InterPro" id="IPR026444">
    <property type="entry name" value="Secre_tail"/>
</dbReference>
<dbReference type="PROSITE" id="PS52008">
    <property type="entry name" value="GH81"/>
    <property type="match status" value="1"/>
</dbReference>
<dbReference type="GO" id="GO:0000272">
    <property type="term" value="P:polysaccharide catabolic process"/>
    <property type="evidence" value="ECO:0007669"/>
    <property type="project" value="UniProtKB-KW"/>
</dbReference>
<dbReference type="Pfam" id="PF18962">
    <property type="entry name" value="Por_Secre_tail"/>
    <property type="match status" value="1"/>
</dbReference>
<name>A0A7H0VA40_9FLAO</name>
<evidence type="ECO:0000256" key="7">
    <source>
        <dbReference type="ARBA" id="ARBA00023295"/>
    </source>
</evidence>
<dbReference type="InterPro" id="IPR006584">
    <property type="entry name" value="Cellulose-bd_IV"/>
</dbReference>
<dbReference type="InterPro" id="IPR005200">
    <property type="entry name" value="Endo-beta-glucanase"/>
</dbReference>
<evidence type="ECO:0000256" key="1">
    <source>
        <dbReference type="ARBA" id="ARBA00000382"/>
    </source>
</evidence>
<evidence type="ECO:0000259" key="12">
    <source>
        <dbReference type="PROSITE" id="PS51175"/>
    </source>
</evidence>
<dbReference type="EMBL" id="CP060139">
    <property type="protein sequence ID" value="QNR22588.1"/>
    <property type="molecule type" value="Genomic_DNA"/>
</dbReference>
<evidence type="ECO:0000256" key="4">
    <source>
        <dbReference type="ARBA" id="ARBA00022729"/>
    </source>
</evidence>
<dbReference type="SUPFAM" id="SSF49785">
    <property type="entry name" value="Galactose-binding domain-like"/>
    <property type="match status" value="1"/>
</dbReference>
<dbReference type="GO" id="GO:0071555">
    <property type="term" value="P:cell wall organization"/>
    <property type="evidence" value="ECO:0007669"/>
    <property type="project" value="UniProtKB-KW"/>
</dbReference>
<keyword evidence="5" id="KW-0378">Hydrolase</keyword>
<dbReference type="SMART" id="SM00606">
    <property type="entry name" value="CBD_IV"/>
    <property type="match status" value="1"/>
</dbReference>
<dbReference type="InterPro" id="IPR013783">
    <property type="entry name" value="Ig-like_fold"/>
</dbReference>
<organism evidence="13 14">
    <name type="scientific">Croceimicrobium hydrocarbonivorans</name>
    <dbReference type="NCBI Taxonomy" id="2761580"/>
    <lineage>
        <taxon>Bacteria</taxon>
        <taxon>Pseudomonadati</taxon>
        <taxon>Bacteroidota</taxon>
        <taxon>Flavobacteriia</taxon>
        <taxon>Flavobacteriales</taxon>
        <taxon>Owenweeksiaceae</taxon>
        <taxon>Croceimicrobium</taxon>
    </lineage>
</organism>
<keyword evidence="6" id="KW-0119">Carbohydrate metabolism</keyword>
<feature type="signal peptide" evidence="11">
    <location>
        <begin position="1"/>
        <end position="24"/>
    </location>
</feature>
<dbReference type="EC" id="3.2.1.39" evidence="3"/>
<keyword evidence="9" id="KW-0624">Polysaccharide degradation</keyword>
<accession>A0A7H0VA40</accession>
<dbReference type="Proteomes" id="UP000516305">
    <property type="component" value="Chromosome"/>
</dbReference>
<dbReference type="Pfam" id="PF17652">
    <property type="entry name" value="Glyco_hydro81C"/>
    <property type="match status" value="1"/>
</dbReference>
<dbReference type="Pfam" id="PF17957">
    <property type="entry name" value="Big_7"/>
    <property type="match status" value="1"/>
</dbReference>
<dbReference type="Gene3D" id="2.70.98.30">
    <property type="entry name" value="Golgi alpha-mannosidase II, domain 4"/>
    <property type="match status" value="1"/>
</dbReference>
<dbReference type="RefSeq" id="WP_210757154.1">
    <property type="nucleotide sequence ID" value="NZ_CP060139.1"/>
</dbReference>
<evidence type="ECO:0000313" key="13">
    <source>
        <dbReference type="EMBL" id="QNR22588.1"/>
    </source>
</evidence>
<dbReference type="CDD" id="cd04080">
    <property type="entry name" value="CBM6_cellulase-like"/>
    <property type="match status" value="1"/>
</dbReference>